<feature type="transmembrane region" description="Helical" evidence="1">
    <location>
        <begin position="234"/>
        <end position="253"/>
    </location>
</feature>
<proteinExistence type="predicted"/>
<keyword evidence="1" id="KW-0812">Transmembrane</keyword>
<name>A0ABZ2LQM8_9BACT</name>
<keyword evidence="3" id="KW-1185">Reference proteome</keyword>
<evidence type="ECO:0000256" key="1">
    <source>
        <dbReference type="SAM" id="Phobius"/>
    </source>
</evidence>
<keyword evidence="1" id="KW-0472">Membrane</keyword>
<dbReference type="RefSeq" id="WP_394821076.1">
    <property type="nucleotide sequence ID" value="NZ_CP089984.1"/>
</dbReference>
<dbReference type="EMBL" id="CP089984">
    <property type="protein sequence ID" value="WXB11456.1"/>
    <property type="molecule type" value="Genomic_DNA"/>
</dbReference>
<organism evidence="2 3">
    <name type="scientific">Pendulispora albinea</name>
    <dbReference type="NCBI Taxonomy" id="2741071"/>
    <lineage>
        <taxon>Bacteria</taxon>
        <taxon>Pseudomonadati</taxon>
        <taxon>Myxococcota</taxon>
        <taxon>Myxococcia</taxon>
        <taxon>Myxococcales</taxon>
        <taxon>Sorangiineae</taxon>
        <taxon>Pendulisporaceae</taxon>
        <taxon>Pendulispora</taxon>
    </lineage>
</organism>
<gene>
    <name evidence="2" type="ORF">LZC94_26770</name>
</gene>
<feature type="transmembrane region" description="Helical" evidence="1">
    <location>
        <begin position="295"/>
        <end position="313"/>
    </location>
</feature>
<feature type="transmembrane region" description="Helical" evidence="1">
    <location>
        <begin position="152"/>
        <end position="173"/>
    </location>
</feature>
<dbReference type="Proteomes" id="UP001370348">
    <property type="component" value="Chromosome"/>
</dbReference>
<accession>A0ABZ2LQM8</accession>
<keyword evidence="1" id="KW-1133">Transmembrane helix</keyword>
<sequence>MIPRAWPRAPFARDALHALVLFVASFFLFQIWVHRAFQGHYWGPFLPGSHFGLPAREAAAFGIFPTSDYGWDAQFYYYQSNDLFATHDSAAHSDNAPYRYQRIGVPLAAWAVSRALGFSLTPPILYHLVQFGFFALGFFFLVRFLRQHGVSVFYAYGWALSAGVVNCLAYGMPDPVGDALFIIAAVACLERRLWLYVPAAVLLVLVREAYVVFAFGVFVLTLAKRLDWGRHRRLLQLAVVGLPGAVFLAWRKYVTLRFGVSPSQSTKGDPLLDWPFLGPWKSFGKALASMNRDEIVSVPLAVVILVAMTFVILHHRKRFAIGYALLPYVLLLWGLGTTVWDDAQGYMKALGTPLAAGAMCLAYTKSRWLKGLLVVAAVHGVVLNYRLKDIKLYLEWPHAFSVASGAKSNEKALTPFAWTLSGLPKSEIWEDYSGIFSWCHRSVRNVRVHVRNEGPEPWHVLPYYGMHAVVFSSRWFDASGRHLYPYEVRTPLGQEVSPGAEADLRAAVQVPPPGRYTLRITLFQEGNDESFHDSSESSYDMAVEVR</sequence>
<feature type="transmembrane region" description="Helical" evidence="1">
    <location>
        <begin position="320"/>
        <end position="340"/>
    </location>
</feature>
<evidence type="ECO:0000313" key="3">
    <source>
        <dbReference type="Proteomes" id="UP001370348"/>
    </source>
</evidence>
<feature type="transmembrane region" description="Helical" evidence="1">
    <location>
        <begin position="12"/>
        <end position="33"/>
    </location>
</feature>
<reference evidence="2 3" key="1">
    <citation type="submission" date="2021-12" db="EMBL/GenBank/DDBJ databases">
        <title>Discovery of the Pendulisporaceae a myxobacterial family with distinct sporulation behavior and unique specialized metabolism.</title>
        <authorList>
            <person name="Garcia R."/>
            <person name="Popoff A."/>
            <person name="Bader C.D."/>
            <person name="Loehr J."/>
            <person name="Walesch S."/>
            <person name="Walt C."/>
            <person name="Boldt J."/>
            <person name="Bunk B."/>
            <person name="Haeckl F.J.F.P.J."/>
            <person name="Gunesch A.P."/>
            <person name="Birkelbach J."/>
            <person name="Nuebel U."/>
            <person name="Pietschmann T."/>
            <person name="Bach T."/>
            <person name="Mueller R."/>
        </authorList>
    </citation>
    <scope>NUCLEOTIDE SEQUENCE [LARGE SCALE GENOMIC DNA]</scope>
    <source>
        <strain evidence="2 3">MSr11954</strain>
    </source>
</reference>
<feature type="transmembrane region" description="Helical" evidence="1">
    <location>
        <begin position="124"/>
        <end position="145"/>
    </location>
</feature>
<feature type="transmembrane region" description="Helical" evidence="1">
    <location>
        <begin position="193"/>
        <end position="222"/>
    </location>
</feature>
<evidence type="ECO:0000313" key="2">
    <source>
        <dbReference type="EMBL" id="WXB11456.1"/>
    </source>
</evidence>
<evidence type="ECO:0008006" key="4">
    <source>
        <dbReference type="Google" id="ProtNLM"/>
    </source>
</evidence>
<protein>
    <recommendedName>
        <fullName evidence="4">Mannosyltransferase</fullName>
    </recommendedName>
</protein>